<reference evidence="10" key="1">
    <citation type="submission" date="2010-05" db="EMBL/GenBank/DDBJ databases">
        <title>The complete genome of Truepera radiovictris DSM 17093.</title>
        <authorList>
            <consortium name="US DOE Joint Genome Institute (JGI-PGF)"/>
            <person name="Lucas S."/>
            <person name="Copeland A."/>
            <person name="Lapidus A."/>
            <person name="Glavina del Rio T."/>
            <person name="Dalin E."/>
            <person name="Tice H."/>
            <person name="Bruce D."/>
            <person name="Goodwin L."/>
            <person name="Pitluck S."/>
            <person name="Kyrpides N."/>
            <person name="Mavromatis K."/>
            <person name="Ovchinnikova G."/>
            <person name="Munk A.C."/>
            <person name="Detter J.C."/>
            <person name="Han C."/>
            <person name="Tapia R."/>
            <person name="Land M."/>
            <person name="Hauser L."/>
            <person name="Markowitz V."/>
            <person name="Cheng J.-F."/>
            <person name="Hugenholtz P."/>
            <person name="Woyke T."/>
            <person name="Wu D."/>
            <person name="Tindall B."/>
            <person name="Pomrenke H.G."/>
            <person name="Brambilla E."/>
            <person name="Klenk H.-P."/>
            <person name="Eisen J.A."/>
        </authorList>
    </citation>
    <scope>NUCLEOTIDE SEQUENCE [LARGE SCALE GENOMIC DNA]</scope>
    <source>
        <strain evidence="10">DSM 17093 / CIP 108686 / LMG 22925 / RQ-24</strain>
    </source>
</reference>
<dbReference type="OrthoDB" id="4926350at2"/>
<keyword evidence="2 7" id="KW-0813">Transport</keyword>
<feature type="domain" description="ABC transmembrane type-1" evidence="8">
    <location>
        <begin position="410"/>
        <end position="606"/>
    </location>
</feature>
<comment type="subcellular location">
    <subcellularLocation>
        <location evidence="1 7">Cell membrane</location>
        <topology evidence="1 7">Multi-pass membrane protein</topology>
    </subcellularLocation>
</comment>
<name>D7CUR5_TRURR</name>
<keyword evidence="5 7" id="KW-1133">Transmembrane helix</keyword>
<dbReference type="RefSeq" id="WP_013177428.1">
    <property type="nucleotide sequence ID" value="NC_014221.1"/>
</dbReference>
<dbReference type="HOGENOM" id="CLU_444064_0_0_0"/>
<comment type="similarity">
    <text evidence="7">Belongs to the binding-protein-dependent transport system permease family.</text>
</comment>
<dbReference type="PANTHER" id="PTHR30151:SF0">
    <property type="entry name" value="ABC TRANSPORTER PERMEASE PROTEIN MJ0413-RELATED"/>
    <property type="match status" value="1"/>
</dbReference>
<feature type="transmembrane region" description="Helical" evidence="7">
    <location>
        <begin position="422"/>
        <end position="442"/>
    </location>
</feature>
<protein>
    <submittedName>
        <fullName evidence="9">Binding-protein-dependent transport systems inner membrane component</fullName>
    </submittedName>
</protein>
<dbReference type="InterPro" id="IPR035906">
    <property type="entry name" value="MetI-like_sf"/>
</dbReference>
<dbReference type="EMBL" id="CP002049">
    <property type="protein sequence ID" value="ADI14056.1"/>
    <property type="molecule type" value="Genomic_DNA"/>
</dbReference>
<dbReference type="PANTHER" id="PTHR30151">
    <property type="entry name" value="ALKANE SULFONATE ABC TRANSPORTER-RELATED, MEMBRANE SUBUNIT"/>
    <property type="match status" value="1"/>
</dbReference>
<dbReference type="SUPFAM" id="SSF161098">
    <property type="entry name" value="MetI-like"/>
    <property type="match status" value="1"/>
</dbReference>
<feature type="transmembrane region" description="Helical" evidence="7">
    <location>
        <begin position="584"/>
        <end position="605"/>
    </location>
</feature>
<evidence type="ECO:0000256" key="5">
    <source>
        <dbReference type="ARBA" id="ARBA00022989"/>
    </source>
</evidence>
<dbReference type="eggNOG" id="COG0600">
    <property type="taxonomic scope" value="Bacteria"/>
</dbReference>
<evidence type="ECO:0000313" key="9">
    <source>
        <dbReference type="EMBL" id="ADI14056.1"/>
    </source>
</evidence>
<accession>D7CUR5</accession>
<keyword evidence="3" id="KW-1003">Cell membrane</keyword>
<keyword evidence="4 7" id="KW-0812">Transmembrane</keyword>
<dbReference type="Gene3D" id="1.10.3720.10">
    <property type="entry name" value="MetI-like"/>
    <property type="match status" value="1"/>
</dbReference>
<dbReference type="GO" id="GO:0005886">
    <property type="term" value="C:plasma membrane"/>
    <property type="evidence" value="ECO:0007669"/>
    <property type="project" value="UniProtKB-SubCell"/>
</dbReference>
<gene>
    <name evidence="9" type="ordered locus">Trad_0923</name>
</gene>
<evidence type="ECO:0000256" key="4">
    <source>
        <dbReference type="ARBA" id="ARBA00022692"/>
    </source>
</evidence>
<evidence type="ECO:0000256" key="1">
    <source>
        <dbReference type="ARBA" id="ARBA00004651"/>
    </source>
</evidence>
<dbReference type="CDD" id="cd06261">
    <property type="entry name" value="TM_PBP2"/>
    <property type="match status" value="1"/>
</dbReference>
<dbReference type="STRING" id="649638.Trad_0923"/>
<evidence type="ECO:0000313" key="10">
    <source>
        <dbReference type="Proteomes" id="UP000000379"/>
    </source>
</evidence>
<dbReference type="AlphaFoldDB" id="D7CUR5"/>
<keyword evidence="10" id="KW-1185">Reference proteome</keyword>
<dbReference type="KEGG" id="tra:Trad_0923"/>
<reference evidence="9 10" key="2">
    <citation type="journal article" date="2011" name="Stand. Genomic Sci.">
        <title>Complete genome sequence of Truepera radiovictrix type strain (RQ-24).</title>
        <authorList>
            <person name="Ivanova N."/>
            <person name="Rohde C."/>
            <person name="Munk C."/>
            <person name="Nolan M."/>
            <person name="Lucas S."/>
            <person name="Del Rio T.G."/>
            <person name="Tice H."/>
            <person name="Deshpande S."/>
            <person name="Cheng J.F."/>
            <person name="Tapia R."/>
            <person name="Han C."/>
            <person name="Goodwin L."/>
            <person name="Pitluck S."/>
            <person name="Liolios K."/>
            <person name="Mavromatis K."/>
            <person name="Mikhailova N."/>
            <person name="Pati A."/>
            <person name="Chen A."/>
            <person name="Palaniappan K."/>
            <person name="Land M."/>
            <person name="Hauser L."/>
            <person name="Chang Y.J."/>
            <person name="Jeffries C.D."/>
            <person name="Brambilla E."/>
            <person name="Rohde M."/>
            <person name="Goker M."/>
            <person name="Tindall B.J."/>
            <person name="Woyke T."/>
            <person name="Bristow J."/>
            <person name="Eisen J.A."/>
            <person name="Markowitz V."/>
            <person name="Hugenholtz P."/>
            <person name="Kyrpides N.C."/>
            <person name="Klenk H.P."/>
            <person name="Lapidus A."/>
        </authorList>
    </citation>
    <scope>NUCLEOTIDE SEQUENCE [LARGE SCALE GENOMIC DNA]</scope>
    <source>
        <strain evidence="10">DSM 17093 / CIP 108686 / LMG 22925 / RQ-24</strain>
    </source>
</reference>
<sequence>MAGPVRALRARLPLLVVLGALTLLGYPLALAFGLPLALRDLRDLRKWQRETVTASAPQRLGDGPTLTFADAPERGVLVLAGAPLAAAHTQTGETVTLAAGVRAPLVTWGAPPTRLSETVYRLAELPDPLTLYVGDTLAVGGAVSAAAPPDGVRQDFSFGGAEGPVLLGAEVLAEGADYAVNGERVTFTEPPPFGSDLRRVSGDYAVLDASKGTVVFAAPPAGEVRVALSVVRLAEVLAGETDGENRRFSLARPRVVETDTYAIYVGGTRLPSDAERPEERVDGVRETFTFASSAGVVTVDGVPQPEDAYTRDGNRVTFARPPPRNAQLRQYGGAFLADAAAGEILLAQAPPAGSVVWTDRYTVYARPACGEGLWACFLALPQHPVPFPHWIAARAVPFFEKFPLSDERNVVRATLYTASGTLAALALGAALGTLLAVVFVLVRPLERALMPWAVASQTVPIIALVPVLLLVLGNAGITIQTSLLPTALIGAYIAFFPVVVGTVQGLRSVDPLALDLMRSYAASPWQVFTKVRFPAAVPSLFVSLKLATAAALVGALVAETESNNRRGLGFQILGQVQSGNVADVWILLLISALLGITLVAFVGLVQRLVAPWERR</sequence>
<organism evidence="9 10">
    <name type="scientific">Truepera radiovictrix (strain DSM 17093 / CIP 108686 / LMG 22925 / RQ-24)</name>
    <dbReference type="NCBI Taxonomy" id="649638"/>
    <lineage>
        <taxon>Bacteria</taxon>
        <taxon>Thermotogati</taxon>
        <taxon>Deinococcota</taxon>
        <taxon>Deinococci</taxon>
        <taxon>Trueperales</taxon>
        <taxon>Trueperaceae</taxon>
        <taxon>Truepera</taxon>
    </lineage>
</organism>
<evidence type="ECO:0000256" key="2">
    <source>
        <dbReference type="ARBA" id="ARBA00022448"/>
    </source>
</evidence>
<feature type="transmembrane region" description="Helical" evidence="7">
    <location>
        <begin position="483"/>
        <end position="503"/>
    </location>
</feature>
<feature type="transmembrane region" description="Helical" evidence="7">
    <location>
        <begin position="535"/>
        <end position="558"/>
    </location>
</feature>
<keyword evidence="6 7" id="KW-0472">Membrane</keyword>
<evidence type="ECO:0000259" key="8">
    <source>
        <dbReference type="PROSITE" id="PS50928"/>
    </source>
</evidence>
<dbReference type="PROSITE" id="PS50928">
    <property type="entry name" value="ABC_TM1"/>
    <property type="match status" value="1"/>
</dbReference>
<dbReference type="Proteomes" id="UP000000379">
    <property type="component" value="Chromosome"/>
</dbReference>
<dbReference type="GO" id="GO:0055085">
    <property type="term" value="P:transmembrane transport"/>
    <property type="evidence" value="ECO:0007669"/>
    <property type="project" value="InterPro"/>
</dbReference>
<proteinExistence type="inferred from homology"/>
<feature type="transmembrane region" description="Helical" evidence="7">
    <location>
        <begin position="454"/>
        <end position="477"/>
    </location>
</feature>
<evidence type="ECO:0000256" key="6">
    <source>
        <dbReference type="ARBA" id="ARBA00023136"/>
    </source>
</evidence>
<evidence type="ECO:0000256" key="7">
    <source>
        <dbReference type="RuleBase" id="RU363032"/>
    </source>
</evidence>
<evidence type="ECO:0000256" key="3">
    <source>
        <dbReference type="ARBA" id="ARBA00022475"/>
    </source>
</evidence>
<dbReference type="Pfam" id="PF00528">
    <property type="entry name" value="BPD_transp_1"/>
    <property type="match status" value="1"/>
</dbReference>
<dbReference type="InterPro" id="IPR000515">
    <property type="entry name" value="MetI-like"/>
</dbReference>